<evidence type="ECO:0000256" key="8">
    <source>
        <dbReference type="ARBA" id="ARBA00049730"/>
    </source>
</evidence>
<feature type="chain" id="PRO_5015592455" description="LPS-assembly lipoprotein LptM" evidence="10">
    <location>
        <begin position="19"/>
        <end position="66"/>
    </location>
</feature>
<keyword evidence="12" id="KW-1185">Reference proteome</keyword>
<evidence type="ECO:0000256" key="1">
    <source>
        <dbReference type="ARBA" id="ARBA00004459"/>
    </source>
</evidence>
<evidence type="ECO:0000256" key="7">
    <source>
        <dbReference type="ARBA" id="ARBA00049647"/>
    </source>
</evidence>
<keyword evidence="6" id="KW-0449">Lipoprotein</keyword>
<evidence type="ECO:0000256" key="2">
    <source>
        <dbReference type="ARBA" id="ARBA00022729"/>
    </source>
</evidence>
<feature type="compositionally biased region" description="Low complexity" evidence="9">
    <location>
        <begin position="35"/>
        <end position="60"/>
    </location>
</feature>
<dbReference type="OrthoDB" id="7066359at2"/>
<feature type="signal peptide" evidence="10">
    <location>
        <begin position="1"/>
        <end position="18"/>
    </location>
</feature>
<comment type="subcellular location">
    <subcellularLocation>
        <location evidence="1">Cell outer membrane</location>
        <topology evidence="1">Lipid-anchor</topology>
    </subcellularLocation>
</comment>
<evidence type="ECO:0000256" key="6">
    <source>
        <dbReference type="ARBA" id="ARBA00023288"/>
    </source>
</evidence>
<dbReference type="GO" id="GO:0009279">
    <property type="term" value="C:cell outer membrane"/>
    <property type="evidence" value="ECO:0007669"/>
    <property type="project" value="UniProtKB-SubCell"/>
</dbReference>
<organism evidence="11 12">
    <name type="scientific">Pantoea coffeiphila</name>
    <dbReference type="NCBI Taxonomy" id="1465635"/>
    <lineage>
        <taxon>Bacteria</taxon>
        <taxon>Pseudomonadati</taxon>
        <taxon>Pseudomonadota</taxon>
        <taxon>Gammaproteobacteria</taxon>
        <taxon>Enterobacterales</taxon>
        <taxon>Erwiniaceae</taxon>
        <taxon>Pantoea</taxon>
    </lineage>
</organism>
<dbReference type="Pfam" id="PF13627">
    <property type="entry name" value="LptM_cons"/>
    <property type="match status" value="1"/>
</dbReference>
<dbReference type="Proteomes" id="UP000239181">
    <property type="component" value="Unassembled WGS sequence"/>
</dbReference>
<evidence type="ECO:0000313" key="12">
    <source>
        <dbReference type="Proteomes" id="UP000239181"/>
    </source>
</evidence>
<accession>A0A2S9I5H7</accession>
<evidence type="ECO:0000256" key="5">
    <source>
        <dbReference type="ARBA" id="ARBA00023237"/>
    </source>
</evidence>
<comment type="similarity">
    <text evidence="7">Belongs to the LptM family.</text>
</comment>
<sequence length="66" mass="6711">MKKAICQLAMLLAIVSLAGCGLKGPLYFPADETSKPQATQTSSPTQSGSSVSSPATTSGQDVKPVQ</sequence>
<name>A0A2S9I5H7_9GAMM</name>
<feature type="region of interest" description="Disordered" evidence="9">
    <location>
        <begin position="31"/>
        <end position="66"/>
    </location>
</feature>
<dbReference type="NCBIfam" id="NF047847">
    <property type="entry name" value="SS_mature_LptM"/>
    <property type="match status" value="1"/>
</dbReference>
<gene>
    <name evidence="11" type="ORF">CQW29_23410</name>
</gene>
<evidence type="ECO:0000256" key="10">
    <source>
        <dbReference type="SAM" id="SignalP"/>
    </source>
</evidence>
<dbReference type="InterPro" id="IPR032831">
    <property type="entry name" value="LptM_cons"/>
</dbReference>
<dbReference type="RefSeq" id="WP_105595147.1">
    <property type="nucleotide sequence ID" value="NZ_PDET01000023.1"/>
</dbReference>
<evidence type="ECO:0000256" key="4">
    <source>
        <dbReference type="ARBA" id="ARBA00023139"/>
    </source>
</evidence>
<proteinExistence type="inferred from homology"/>
<keyword evidence="4" id="KW-0564">Palmitate</keyword>
<evidence type="ECO:0000256" key="3">
    <source>
        <dbReference type="ARBA" id="ARBA00023136"/>
    </source>
</evidence>
<evidence type="ECO:0000256" key="9">
    <source>
        <dbReference type="SAM" id="MobiDB-lite"/>
    </source>
</evidence>
<keyword evidence="5" id="KW-0998">Cell outer membrane</keyword>
<protein>
    <recommendedName>
        <fullName evidence="8">LPS-assembly lipoprotein LptM</fullName>
    </recommendedName>
</protein>
<dbReference type="EMBL" id="PDET01000023">
    <property type="protein sequence ID" value="PRD13040.1"/>
    <property type="molecule type" value="Genomic_DNA"/>
</dbReference>
<keyword evidence="2 10" id="KW-0732">Signal</keyword>
<evidence type="ECO:0000313" key="11">
    <source>
        <dbReference type="EMBL" id="PRD13040.1"/>
    </source>
</evidence>
<dbReference type="PROSITE" id="PS51257">
    <property type="entry name" value="PROKAR_LIPOPROTEIN"/>
    <property type="match status" value="1"/>
</dbReference>
<keyword evidence="3" id="KW-0472">Membrane</keyword>
<reference evidence="11 12" key="1">
    <citation type="submission" date="2017-10" db="EMBL/GenBank/DDBJ databases">
        <title>Draft genome of two endophytic bacteria isolated from 'guarana' Paullinia cupana (Mart.) Ducke.</title>
        <authorList>
            <person name="Siqueira K.A."/>
            <person name="Liotti R.G."/>
            <person name="Mendes T.A."/>
            <person name="Soares M.A."/>
        </authorList>
    </citation>
    <scope>NUCLEOTIDE SEQUENCE [LARGE SCALE GENOMIC DNA]</scope>
    <source>
        <strain evidence="11 12">342</strain>
    </source>
</reference>
<dbReference type="AlphaFoldDB" id="A0A2S9I5H7"/>
<comment type="caution">
    <text evidence="11">The sequence shown here is derived from an EMBL/GenBank/DDBJ whole genome shotgun (WGS) entry which is preliminary data.</text>
</comment>